<accession>A0A1H6F7D5</accession>
<proteinExistence type="predicted"/>
<keyword evidence="2" id="KW-1185">Reference proteome</keyword>
<dbReference type="Proteomes" id="UP000236724">
    <property type="component" value="Unassembled WGS sequence"/>
</dbReference>
<name>A0A1H6F7D5_9GAMM</name>
<evidence type="ECO:0000313" key="1">
    <source>
        <dbReference type="EMBL" id="SEH06042.1"/>
    </source>
</evidence>
<reference evidence="1 2" key="1">
    <citation type="submission" date="2016-10" db="EMBL/GenBank/DDBJ databases">
        <authorList>
            <person name="de Groot N.N."/>
        </authorList>
    </citation>
    <scope>NUCLEOTIDE SEQUENCE [LARGE SCALE GENOMIC DNA]</scope>
    <source>
        <strain evidence="1">MBHS1</strain>
    </source>
</reference>
<evidence type="ECO:0000313" key="2">
    <source>
        <dbReference type="Proteomes" id="UP000236724"/>
    </source>
</evidence>
<dbReference type="AlphaFoldDB" id="A0A1H6F7D5"/>
<protein>
    <submittedName>
        <fullName evidence="1">Uncharacterized protein</fullName>
    </submittedName>
</protein>
<organism evidence="1 2">
    <name type="scientific">Candidatus Venteria ishoeyi</name>
    <dbReference type="NCBI Taxonomy" id="1899563"/>
    <lineage>
        <taxon>Bacteria</taxon>
        <taxon>Pseudomonadati</taxon>
        <taxon>Pseudomonadota</taxon>
        <taxon>Gammaproteobacteria</taxon>
        <taxon>Thiotrichales</taxon>
        <taxon>Thiotrichaceae</taxon>
        <taxon>Venteria</taxon>
    </lineage>
</organism>
<dbReference type="EMBL" id="FMSV02000429">
    <property type="protein sequence ID" value="SEH06042.1"/>
    <property type="molecule type" value="Genomic_DNA"/>
</dbReference>
<gene>
    <name evidence="1" type="ORF">MBHS_01897</name>
</gene>
<sequence>MLPSVCLEDLRSFYLARYQNLPLSDAQRCDVLDFCGQHPRLVEACLRALQRGQSDWQTAVMTGNLPAQLFARFRDADERAALCDYLSRDDLGRYETWPQEPLLRRLYWQNLLIGNAQGRLCWRSQRIRDIGRGLLGC</sequence>